<dbReference type="InterPro" id="IPR036893">
    <property type="entry name" value="SBP_sf"/>
</dbReference>
<evidence type="ECO:0000256" key="9">
    <source>
        <dbReference type="PROSITE-ProRule" id="PRU00470"/>
    </source>
</evidence>
<evidence type="ECO:0000256" key="6">
    <source>
        <dbReference type="ARBA" id="ARBA00023125"/>
    </source>
</evidence>
<dbReference type="Proteomes" id="UP000825729">
    <property type="component" value="Unassembled WGS sequence"/>
</dbReference>
<dbReference type="FunFam" id="4.10.1100.10:FF:000001">
    <property type="entry name" value="Squamosa promoter-binding-like protein 14"/>
    <property type="match status" value="1"/>
</dbReference>
<keyword evidence="2" id="KW-0479">Metal-binding</keyword>
<accession>A0AAV7EUT6</accession>
<comment type="subcellular location">
    <subcellularLocation>
        <location evidence="1">Nucleus</location>
    </subcellularLocation>
</comment>
<dbReference type="AlphaFoldDB" id="A0AAV7EUT6"/>
<evidence type="ECO:0000256" key="1">
    <source>
        <dbReference type="ARBA" id="ARBA00004123"/>
    </source>
</evidence>
<organism evidence="12 13">
    <name type="scientific">Aristolochia fimbriata</name>
    <name type="common">White veined hardy Dutchman's pipe vine</name>
    <dbReference type="NCBI Taxonomy" id="158543"/>
    <lineage>
        <taxon>Eukaryota</taxon>
        <taxon>Viridiplantae</taxon>
        <taxon>Streptophyta</taxon>
        <taxon>Embryophyta</taxon>
        <taxon>Tracheophyta</taxon>
        <taxon>Spermatophyta</taxon>
        <taxon>Magnoliopsida</taxon>
        <taxon>Magnoliidae</taxon>
        <taxon>Piperales</taxon>
        <taxon>Aristolochiaceae</taxon>
        <taxon>Aristolochia</taxon>
    </lineage>
</organism>
<dbReference type="InterPro" id="IPR044817">
    <property type="entry name" value="SBP-like"/>
</dbReference>
<keyword evidence="7" id="KW-0804">Transcription</keyword>
<keyword evidence="4" id="KW-0862">Zinc</keyword>
<evidence type="ECO:0000256" key="7">
    <source>
        <dbReference type="ARBA" id="ARBA00023163"/>
    </source>
</evidence>
<dbReference type="SUPFAM" id="SSF103612">
    <property type="entry name" value="SBT domain"/>
    <property type="match status" value="1"/>
</dbReference>
<keyword evidence="6" id="KW-0238">DNA-binding</keyword>
<dbReference type="PROSITE" id="PS51141">
    <property type="entry name" value="ZF_SBP"/>
    <property type="match status" value="1"/>
</dbReference>
<evidence type="ECO:0000256" key="3">
    <source>
        <dbReference type="ARBA" id="ARBA00022771"/>
    </source>
</evidence>
<evidence type="ECO:0000256" key="10">
    <source>
        <dbReference type="SAM" id="MobiDB-lite"/>
    </source>
</evidence>
<comment type="caution">
    <text evidence="12">The sequence shown here is derived from an EMBL/GenBank/DDBJ whole genome shotgun (WGS) entry which is preliminary data.</text>
</comment>
<dbReference type="Pfam" id="PF03110">
    <property type="entry name" value="SBP"/>
    <property type="match status" value="1"/>
</dbReference>
<evidence type="ECO:0000259" key="11">
    <source>
        <dbReference type="PROSITE" id="PS51141"/>
    </source>
</evidence>
<dbReference type="GO" id="GO:0003677">
    <property type="term" value="F:DNA binding"/>
    <property type="evidence" value="ECO:0007669"/>
    <property type="project" value="UniProtKB-KW"/>
</dbReference>
<feature type="compositionally biased region" description="Low complexity" evidence="10">
    <location>
        <begin position="323"/>
        <end position="339"/>
    </location>
</feature>
<dbReference type="EMBL" id="JAINDJ010000003">
    <property type="protein sequence ID" value="KAG9452284.1"/>
    <property type="molecule type" value="Genomic_DNA"/>
</dbReference>
<evidence type="ECO:0000313" key="13">
    <source>
        <dbReference type="Proteomes" id="UP000825729"/>
    </source>
</evidence>
<keyword evidence="8" id="KW-0539">Nucleus</keyword>
<proteinExistence type="predicted"/>
<evidence type="ECO:0000256" key="5">
    <source>
        <dbReference type="ARBA" id="ARBA00023015"/>
    </source>
</evidence>
<feature type="compositionally biased region" description="Low complexity" evidence="10">
    <location>
        <begin position="361"/>
        <end position="370"/>
    </location>
</feature>
<evidence type="ECO:0000256" key="4">
    <source>
        <dbReference type="ARBA" id="ARBA00022833"/>
    </source>
</evidence>
<feature type="domain" description="SBP-type" evidence="11">
    <location>
        <begin position="225"/>
        <end position="302"/>
    </location>
</feature>
<dbReference type="PANTHER" id="PTHR31251">
    <property type="entry name" value="SQUAMOSA PROMOTER-BINDING-LIKE PROTEIN 4"/>
    <property type="match status" value="1"/>
</dbReference>
<feature type="region of interest" description="Disordered" evidence="10">
    <location>
        <begin position="294"/>
        <end position="381"/>
    </location>
</feature>
<reference evidence="12 13" key="1">
    <citation type="submission" date="2021-07" db="EMBL/GenBank/DDBJ databases">
        <title>The Aristolochia fimbriata genome: insights into angiosperm evolution, floral development and chemical biosynthesis.</title>
        <authorList>
            <person name="Jiao Y."/>
        </authorList>
    </citation>
    <scope>NUCLEOTIDE SEQUENCE [LARGE SCALE GENOMIC DNA]</scope>
    <source>
        <strain evidence="12">IBCAS-2021</strain>
        <tissue evidence="12">Leaf</tissue>
    </source>
</reference>
<evidence type="ECO:0000256" key="2">
    <source>
        <dbReference type="ARBA" id="ARBA00022723"/>
    </source>
</evidence>
<feature type="compositionally biased region" description="Basic and acidic residues" evidence="10">
    <location>
        <begin position="350"/>
        <end position="360"/>
    </location>
</feature>
<dbReference type="GO" id="GO:0005634">
    <property type="term" value="C:nucleus"/>
    <property type="evidence" value="ECO:0007669"/>
    <property type="project" value="UniProtKB-SubCell"/>
</dbReference>
<dbReference type="GO" id="GO:0008270">
    <property type="term" value="F:zinc ion binding"/>
    <property type="evidence" value="ECO:0007669"/>
    <property type="project" value="UniProtKB-KW"/>
</dbReference>
<keyword evidence="13" id="KW-1185">Reference proteome</keyword>
<evidence type="ECO:0000313" key="12">
    <source>
        <dbReference type="EMBL" id="KAG9452284.1"/>
    </source>
</evidence>
<feature type="region of interest" description="Disordered" evidence="10">
    <location>
        <begin position="111"/>
        <end position="133"/>
    </location>
</feature>
<gene>
    <name evidence="12" type="ORF">H6P81_005188</name>
</gene>
<keyword evidence="5" id="KW-0805">Transcription regulation</keyword>
<protein>
    <recommendedName>
        <fullName evidence="11">SBP-type domain-containing protein</fullName>
    </recommendedName>
</protein>
<dbReference type="PANTHER" id="PTHR31251:SF169">
    <property type="entry name" value="SQUAMOSA PROMOTER-BINDING-LIKE PROTEIN 8"/>
    <property type="match status" value="1"/>
</dbReference>
<keyword evidence="3 9" id="KW-0863">Zinc-finger</keyword>
<sequence length="381" mass="41832">MANGVLGSGPCSELPPCINGSRKCCCSESELVNIYTSVTGSEGATAPRREREREMLEYEWGNPATMLFSGEESHPVSDQTRQVLVLENYHGQNATPGGLLPPLTTPFSSQNHRAHDTNHNNSHSFLEQQQAQQESQVVHSFSTLYGLPFQIPAPPDRFPFGLAGPKAEDFDCAGGGGSEHGFRVPAARIGLDLGGRTYFASSEDDFVSRLYRRSRGAESAAAANAPRCQAEGCAADLGQAKHYHRRHKVCEFHSKAATVAVAGLTQRFCQQCSRFHLLLEFDHGKRSCRRRLADHNRRRRKSQPQQPPHSENPVTSRAPPVDSTSKSSSESGGTARSSSVTVAISPPRISLDRFGPRHEYSASSSSPNSRFSRHFDTRLWD</sequence>
<name>A0AAV7EUT6_ARIFI</name>
<dbReference type="Gene3D" id="4.10.1100.10">
    <property type="entry name" value="Transcription factor, SBP-box domain"/>
    <property type="match status" value="1"/>
</dbReference>
<evidence type="ECO:0000256" key="8">
    <source>
        <dbReference type="ARBA" id="ARBA00023242"/>
    </source>
</evidence>
<dbReference type="InterPro" id="IPR004333">
    <property type="entry name" value="SBP_dom"/>
</dbReference>